<protein>
    <submittedName>
        <fullName evidence="4">Peptidase S9, prolyl oligopeptidase, catalytic domain protein</fullName>
    </submittedName>
</protein>
<dbReference type="InterPro" id="IPR029058">
    <property type="entry name" value="AB_hydrolase_fold"/>
</dbReference>
<dbReference type="PANTHER" id="PTHR43037:SF4">
    <property type="entry name" value="PEPTIDASE S9 PROLYL OLIGOPEPTIDASE CATALYTIC DOMAIN-CONTAINING PROTEIN"/>
    <property type="match status" value="1"/>
</dbReference>
<evidence type="ECO:0000256" key="1">
    <source>
        <dbReference type="ARBA" id="ARBA00022729"/>
    </source>
</evidence>
<dbReference type="Gene3D" id="3.40.50.1820">
    <property type="entry name" value="alpha/beta hydrolase"/>
    <property type="match status" value="1"/>
</dbReference>
<feature type="chain" id="PRO_5007894868" evidence="2">
    <location>
        <begin position="19"/>
        <end position="901"/>
    </location>
</feature>
<dbReference type="Proteomes" id="UP000242877">
    <property type="component" value="Unassembled WGS sequence"/>
</dbReference>
<dbReference type="EMBL" id="AZGZ01000012">
    <property type="protein sequence ID" value="KZZ91939.1"/>
    <property type="molecule type" value="Genomic_DNA"/>
</dbReference>
<dbReference type="OrthoDB" id="449091at2759"/>
<evidence type="ECO:0000259" key="3">
    <source>
        <dbReference type="Pfam" id="PF00326"/>
    </source>
</evidence>
<reference evidence="4 5" key="1">
    <citation type="journal article" date="2016" name="Genome Biol. Evol.">
        <title>Divergent and convergent evolution of fungal pathogenicity.</title>
        <authorList>
            <person name="Shang Y."/>
            <person name="Xiao G."/>
            <person name="Zheng P."/>
            <person name="Cen K."/>
            <person name="Zhan S."/>
            <person name="Wang C."/>
        </authorList>
    </citation>
    <scope>NUCLEOTIDE SEQUENCE [LARGE SCALE GENOMIC DNA]</scope>
    <source>
        <strain evidence="4 5">ARSEF 7405</strain>
    </source>
</reference>
<gene>
    <name evidence="4" type="ORF">AAP_03158</name>
</gene>
<dbReference type="VEuPathDB" id="FungiDB:AAP_03158"/>
<evidence type="ECO:0000256" key="2">
    <source>
        <dbReference type="SAM" id="SignalP"/>
    </source>
</evidence>
<dbReference type="GO" id="GO:0006508">
    <property type="term" value="P:proteolysis"/>
    <property type="evidence" value="ECO:0007669"/>
    <property type="project" value="InterPro"/>
</dbReference>
<comment type="caution">
    <text evidence="4">The sequence shown here is derived from an EMBL/GenBank/DDBJ whole genome shotgun (WGS) entry which is preliminary data.</text>
</comment>
<dbReference type="AlphaFoldDB" id="A0A167YYY7"/>
<evidence type="ECO:0000313" key="5">
    <source>
        <dbReference type="Proteomes" id="UP000242877"/>
    </source>
</evidence>
<organism evidence="4 5">
    <name type="scientific">Ascosphaera apis ARSEF 7405</name>
    <dbReference type="NCBI Taxonomy" id="392613"/>
    <lineage>
        <taxon>Eukaryota</taxon>
        <taxon>Fungi</taxon>
        <taxon>Dikarya</taxon>
        <taxon>Ascomycota</taxon>
        <taxon>Pezizomycotina</taxon>
        <taxon>Eurotiomycetes</taxon>
        <taxon>Eurotiomycetidae</taxon>
        <taxon>Onygenales</taxon>
        <taxon>Ascosphaeraceae</taxon>
        <taxon>Ascosphaera</taxon>
    </lineage>
</organism>
<keyword evidence="1 2" id="KW-0732">Signal</keyword>
<proteinExistence type="predicted"/>
<sequence>MLAIPWALIVALNFVCLSIQIEIDRDDLYVNTPQRQLPLSDQNSDSGLLHLSPTWDILGPFRIGTREAAWGADPLEAYGGFHSLAPDSKSRFASALGLNGHVGWSTCSTEVADHPLKSAFDITFPDIDWPHLQSVYGWAALQYQAWARGFLQVQGDEPLTVQIFTDGFLELRIDGEEFFGGDFYSFRRAPMMIRLAPGKHVVELRLVRDVRKDGAVAEIPSLSGIFEVSVLQPYLRLGSTGVIVPERVNGRLSSSLGSVLAHNAIGDWIEIIGIEATTDGTVKLPLSLSIVPLVLAPYQSRPVAFQFGELNCTSDNLKLSLQYKISTSNDLKFTNTIKVQLVSKGIYDPHKFTFKHPSGIISYAILRAPSNPKCSKSRLPILLALHGAGLDADSEEARHMLDAAYGVCAWTLIPTGGTAWSGDDWHIWGSTDINAAVGAIPVWIKNVDWSGPGVSQNDWIVVGHSNGGQGTWQILTHEPDKVIAAAPVSGYSSIENYVPFTMWHESDPMLEAVYRATRQNYKHEMLTDNFDGIQVLQQHGSADDNVPVYHSRLMHELAGPNRTIYRELRGEPHWRNDVLTTSHLLQFYEQHTANPVHRIPRDFSIVVPAAGLIGSRGGVMIDQLMSPHRLGRLDVMREEEGLTYWTITTQNIRSFHIKRSNALPFPNMVRLDGTIHSLEELAQQTSAVYFVKNKGMWTVGGSQELSHAEQRSGRQIGSLDAFLHSDGPFTIVLDKAAKLDTTAVQISRNFLQYYAADCQIVGAEHHARAISNATGNVLTIIEGQDCVHDIGGGFPVRIANGYIAISGRDEDSTASYHMAPGRFAVFLRPLPEQRLELLVWGANEEAARFASRLVPMLTGTGQPDFIIGDVSQLRLRGSGGVLAAGFFDWQWQVAKGSYITQ</sequence>
<accession>A0A167YYY7</accession>
<feature type="domain" description="Peptidase S9 prolyl oligopeptidase catalytic" evidence="3">
    <location>
        <begin position="451"/>
        <end position="556"/>
    </location>
</feature>
<dbReference type="Pfam" id="PF00326">
    <property type="entry name" value="Peptidase_S9"/>
    <property type="match status" value="1"/>
</dbReference>
<keyword evidence="5" id="KW-1185">Reference proteome</keyword>
<dbReference type="SUPFAM" id="SSF53474">
    <property type="entry name" value="alpha/beta-Hydrolases"/>
    <property type="match status" value="1"/>
</dbReference>
<dbReference type="PANTHER" id="PTHR43037">
    <property type="entry name" value="UNNAMED PRODUCT-RELATED"/>
    <property type="match status" value="1"/>
</dbReference>
<dbReference type="InterPro" id="IPR001375">
    <property type="entry name" value="Peptidase_S9_cat"/>
</dbReference>
<evidence type="ECO:0000313" key="4">
    <source>
        <dbReference type="EMBL" id="KZZ91939.1"/>
    </source>
</evidence>
<name>A0A167YYY7_9EURO</name>
<dbReference type="GO" id="GO:0008236">
    <property type="term" value="F:serine-type peptidase activity"/>
    <property type="evidence" value="ECO:0007669"/>
    <property type="project" value="InterPro"/>
</dbReference>
<dbReference type="InterPro" id="IPR050955">
    <property type="entry name" value="Plant_Biomass_Hydrol_Est"/>
</dbReference>
<feature type="signal peptide" evidence="2">
    <location>
        <begin position="1"/>
        <end position="18"/>
    </location>
</feature>